<dbReference type="EMBL" id="CP019640">
    <property type="protein sequence ID" value="AQQ54423.1"/>
    <property type="molecule type" value="Genomic_DNA"/>
</dbReference>
<dbReference type="GO" id="GO:0008233">
    <property type="term" value="F:peptidase activity"/>
    <property type="evidence" value="ECO:0007669"/>
    <property type="project" value="UniProtKB-KW"/>
</dbReference>
<protein>
    <recommendedName>
        <fullName evidence="8">Abasic site processing protein</fullName>
        <ecNumber evidence="8">3.4.-.-</ecNumber>
    </recommendedName>
</protein>
<evidence type="ECO:0000256" key="1">
    <source>
        <dbReference type="ARBA" id="ARBA00008136"/>
    </source>
</evidence>
<dbReference type="SUPFAM" id="SSF143081">
    <property type="entry name" value="BB1717-like"/>
    <property type="match status" value="1"/>
</dbReference>
<keyword evidence="3" id="KW-0227">DNA damage</keyword>
<keyword evidence="2 8" id="KW-0645">Protease</keyword>
<dbReference type="RefSeq" id="WP_077590317.1">
    <property type="nucleotide sequence ID" value="NZ_CP019640.1"/>
</dbReference>
<accession>A0A1Q2L1Y1</accession>
<evidence type="ECO:0000256" key="9">
    <source>
        <dbReference type="SAM" id="MobiDB-lite"/>
    </source>
</evidence>
<dbReference type="Proteomes" id="UP000188184">
    <property type="component" value="Chromosome"/>
</dbReference>
<keyword evidence="6" id="KW-0238">DNA-binding</keyword>
<name>A0A1Q2L1Y1_9BACL</name>
<dbReference type="GO" id="GO:0003697">
    <property type="term" value="F:single-stranded DNA binding"/>
    <property type="evidence" value="ECO:0007669"/>
    <property type="project" value="InterPro"/>
</dbReference>
<dbReference type="GO" id="GO:0006508">
    <property type="term" value="P:proteolysis"/>
    <property type="evidence" value="ECO:0007669"/>
    <property type="project" value="UniProtKB-KW"/>
</dbReference>
<keyword evidence="7" id="KW-0456">Lyase</keyword>
<evidence type="ECO:0000313" key="10">
    <source>
        <dbReference type="EMBL" id="AQQ54423.1"/>
    </source>
</evidence>
<evidence type="ECO:0000256" key="5">
    <source>
        <dbReference type="ARBA" id="ARBA00023124"/>
    </source>
</evidence>
<keyword evidence="11" id="KW-1185">Reference proteome</keyword>
<keyword evidence="4 8" id="KW-0378">Hydrolase</keyword>
<dbReference type="KEGG" id="pmar:B0X71_15825"/>
<evidence type="ECO:0000256" key="6">
    <source>
        <dbReference type="ARBA" id="ARBA00023125"/>
    </source>
</evidence>
<evidence type="ECO:0000256" key="3">
    <source>
        <dbReference type="ARBA" id="ARBA00022763"/>
    </source>
</evidence>
<evidence type="ECO:0000256" key="7">
    <source>
        <dbReference type="ARBA" id="ARBA00023239"/>
    </source>
</evidence>
<reference evidence="10 11" key="1">
    <citation type="submission" date="2017-02" db="EMBL/GenBank/DDBJ databases">
        <title>The complete genomic sequence of a novel cold adapted crude oil-degrading bacterium Planococcus qaidamina Y42.</title>
        <authorList>
            <person name="Yang R."/>
        </authorList>
    </citation>
    <scope>NUCLEOTIDE SEQUENCE [LARGE SCALE GENOMIC DNA]</scope>
    <source>
        <strain evidence="10 11">Y42</strain>
    </source>
</reference>
<dbReference type="GO" id="GO:0106300">
    <property type="term" value="P:protein-DNA covalent cross-linking repair"/>
    <property type="evidence" value="ECO:0007669"/>
    <property type="project" value="InterPro"/>
</dbReference>
<evidence type="ECO:0000313" key="11">
    <source>
        <dbReference type="Proteomes" id="UP000188184"/>
    </source>
</evidence>
<dbReference type="PANTHER" id="PTHR13604">
    <property type="entry name" value="DC12-RELATED"/>
    <property type="match status" value="1"/>
</dbReference>
<dbReference type="Pfam" id="PF02586">
    <property type="entry name" value="SRAP"/>
    <property type="match status" value="1"/>
</dbReference>
<dbReference type="InterPro" id="IPR003738">
    <property type="entry name" value="SRAP"/>
</dbReference>
<comment type="similarity">
    <text evidence="1 8">Belongs to the SOS response-associated peptidase family.</text>
</comment>
<dbReference type="PANTHER" id="PTHR13604:SF0">
    <property type="entry name" value="ABASIC SITE PROCESSING PROTEIN HMCES"/>
    <property type="match status" value="1"/>
</dbReference>
<evidence type="ECO:0000256" key="2">
    <source>
        <dbReference type="ARBA" id="ARBA00022670"/>
    </source>
</evidence>
<dbReference type="GO" id="GO:0016829">
    <property type="term" value="F:lyase activity"/>
    <property type="evidence" value="ECO:0007669"/>
    <property type="project" value="UniProtKB-KW"/>
</dbReference>
<keyword evidence="5" id="KW-0190">Covalent protein-DNA linkage</keyword>
<evidence type="ECO:0000256" key="4">
    <source>
        <dbReference type="ARBA" id="ARBA00022801"/>
    </source>
</evidence>
<dbReference type="Gene3D" id="3.90.1680.10">
    <property type="entry name" value="SOS response associated peptidase-like"/>
    <property type="match status" value="1"/>
</dbReference>
<sequence length="225" mass="25825">MCGRFSLYSDFRTIVDRFNVDNVSFDEGEYEARYNVAPSQQVVAVISDGKENRLGFLRWGLIPPWAKDAKIGYKMINARSETAADKPSYRSAFKKKRCLVVADSFYEWRRTDDGKQPMLIRMKTGEPFAFAGLWEAWKSPEGETVYSCSILTTEPNELMESIHDRMPVVLSKEDEQRWIDPDVQDTEALQDMLKPYDADQMEAYPVSPEVNSPKNKGPELIEQVS</sequence>
<dbReference type="OrthoDB" id="9782620at2"/>
<organism evidence="10 11">
    <name type="scientific">Planococcus lenghuensis</name>
    <dbReference type="NCBI Taxonomy" id="2213202"/>
    <lineage>
        <taxon>Bacteria</taxon>
        <taxon>Bacillati</taxon>
        <taxon>Bacillota</taxon>
        <taxon>Bacilli</taxon>
        <taxon>Bacillales</taxon>
        <taxon>Caryophanaceae</taxon>
        <taxon>Planococcus</taxon>
    </lineage>
</organism>
<proteinExistence type="inferred from homology"/>
<dbReference type="AlphaFoldDB" id="A0A1Q2L1Y1"/>
<feature type="region of interest" description="Disordered" evidence="9">
    <location>
        <begin position="194"/>
        <end position="225"/>
    </location>
</feature>
<evidence type="ECO:0000256" key="8">
    <source>
        <dbReference type="RuleBase" id="RU364100"/>
    </source>
</evidence>
<gene>
    <name evidence="10" type="ORF">B0X71_15825</name>
</gene>
<dbReference type="EC" id="3.4.-.-" evidence="8"/>
<dbReference type="InterPro" id="IPR036590">
    <property type="entry name" value="SRAP-like"/>
</dbReference>